<sequence>MARESRFRACPLCEAICGLELQYEGPDLVAIRGDAADPFSRGHICPKGNALLDLEADPDRLRAPLRRRGSEWEPIGWDEALAEAGERLAAVQREHGNDAVAAYLGNPNVHHFGHIAYLPPLLKSLRSKNIYSASSVDQWPHQLVDWLMYGHQFLLPIPDIDRTAYMLVLGANPVASNGSLMTAPGAEKRLKALAARGRLVVVDPRRTETAEIASEHHFIRPGSDAWFLLALLQEVLALGPPSVQAYAGKLHGLDEALAAIVAMDTGDVAGRTGIARAEIARLAREFRAAPQAVAYGRMGVSVQAFGSLCQWLIQLLNLVTGNLDREGGALPNEPAFPVTGPGTSPGNRGRWHSRVRGLPEFAGELPVATLAEEIRTPGPGQVRALLTCAGNPVLSTPDGRALDAALASLDFMVSVDVYLNETTRHAHLILPPASPLTQPHYDLHFNAFAVRRVAKLSPPMRERSAAERADWEILDRLGAAHAAAAGKPWRDLPPPRDLIAAGLARGGSGLDLAQLDAAPHGIDLGPLRPSLLSRLETASGAIECAPPLLMAELARLAAVAVDAPGTLRLVGRRHVRSNNSWMHNAPRLVKGKPRHQLLMHPADLAARGLADGDRVRVSSAVGSVVTDVVASEDLMPGVACLPHGFGHARPGTRQARAAEVAGASYNDLTDSTALDGPSGNAALNGLAIEVAAA</sequence>
<protein>
    <submittedName>
        <fullName evidence="7">Molybdopterin oxidoreductase family protein</fullName>
    </submittedName>
</protein>
<evidence type="ECO:0000313" key="8">
    <source>
        <dbReference type="Proteomes" id="UP000305760"/>
    </source>
</evidence>
<keyword evidence="8" id="KW-1185">Reference proteome</keyword>
<dbReference type="Pfam" id="PF00384">
    <property type="entry name" value="Molybdopterin"/>
    <property type="match status" value="1"/>
</dbReference>
<accession>A0A5C4RUA5</accession>
<evidence type="ECO:0000256" key="2">
    <source>
        <dbReference type="ARBA" id="ARBA00022723"/>
    </source>
</evidence>
<evidence type="ECO:0000259" key="6">
    <source>
        <dbReference type="PROSITE" id="PS51669"/>
    </source>
</evidence>
<keyword evidence="2" id="KW-0479">Metal-binding</keyword>
<dbReference type="InterPro" id="IPR006656">
    <property type="entry name" value="Mopterin_OxRdtase"/>
</dbReference>
<dbReference type="SUPFAM" id="SSF53706">
    <property type="entry name" value="Formate dehydrogenase/DMSO reductase, domains 1-3"/>
    <property type="match status" value="1"/>
</dbReference>
<proteinExistence type="predicted"/>
<evidence type="ECO:0000256" key="4">
    <source>
        <dbReference type="ARBA" id="ARBA00023004"/>
    </source>
</evidence>
<comment type="caution">
    <text evidence="7">The sequence shown here is derived from an EMBL/GenBank/DDBJ whole genome shotgun (WGS) entry which is preliminary data.</text>
</comment>
<organism evidence="7 8">
    <name type="scientific">Arenimonas terrae</name>
    <dbReference type="NCBI Taxonomy" id="2546226"/>
    <lineage>
        <taxon>Bacteria</taxon>
        <taxon>Pseudomonadati</taxon>
        <taxon>Pseudomonadota</taxon>
        <taxon>Gammaproteobacteria</taxon>
        <taxon>Lysobacterales</taxon>
        <taxon>Lysobacteraceae</taxon>
        <taxon>Arenimonas</taxon>
    </lineage>
</organism>
<dbReference type="SMART" id="SM00926">
    <property type="entry name" value="Molybdop_Fe4S4"/>
    <property type="match status" value="1"/>
</dbReference>
<dbReference type="EMBL" id="SMDR01000001">
    <property type="protein sequence ID" value="TNJ34740.1"/>
    <property type="molecule type" value="Genomic_DNA"/>
</dbReference>
<dbReference type="Gene3D" id="3.40.50.740">
    <property type="match status" value="1"/>
</dbReference>
<keyword evidence="4" id="KW-0408">Iron</keyword>
<evidence type="ECO:0000256" key="3">
    <source>
        <dbReference type="ARBA" id="ARBA00023002"/>
    </source>
</evidence>
<dbReference type="Gene3D" id="2.20.25.90">
    <property type="entry name" value="ADC-like domains"/>
    <property type="match status" value="1"/>
</dbReference>
<dbReference type="GO" id="GO:0046872">
    <property type="term" value="F:metal ion binding"/>
    <property type="evidence" value="ECO:0007669"/>
    <property type="project" value="UniProtKB-KW"/>
</dbReference>
<gene>
    <name evidence="7" type="ORF">E1B00_02875</name>
</gene>
<dbReference type="Pfam" id="PF01568">
    <property type="entry name" value="Molydop_binding"/>
    <property type="match status" value="1"/>
</dbReference>
<dbReference type="GO" id="GO:1990204">
    <property type="term" value="C:oxidoreductase complex"/>
    <property type="evidence" value="ECO:0007669"/>
    <property type="project" value="UniProtKB-ARBA"/>
</dbReference>
<dbReference type="Gene3D" id="2.40.40.20">
    <property type="match status" value="1"/>
</dbReference>
<keyword evidence="1" id="KW-0004">4Fe-4S</keyword>
<evidence type="ECO:0000256" key="1">
    <source>
        <dbReference type="ARBA" id="ARBA00022485"/>
    </source>
</evidence>
<dbReference type="RefSeq" id="WP_139445420.1">
    <property type="nucleotide sequence ID" value="NZ_SMDR01000001.1"/>
</dbReference>
<dbReference type="GO" id="GO:0016020">
    <property type="term" value="C:membrane"/>
    <property type="evidence" value="ECO:0007669"/>
    <property type="project" value="TreeGrafter"/>
</dbReference>
<dbReference type="GO" id="GO:0043546">
    <property type="term" value="F:molybdopterin cofactor binding"/>
    <property type="evidence" value="ECO:0007669"/>
    <property type="project" value="InterPro"/>
</dbReference>
<reference evidence="7 8" key="1">
    <citation type="submission" date="2019-03" db="EMBL/GenBank/DDBJ databases">
        <title>Arenimonas daejeonensis sp. nov., isolated from compost.</title>
        <authorList>
            <person name="Jeon C.O."/>
        </authorList>
    </citation>
    <scope>NUCLEOTIDE SEQUENCE [LARGE SCALE GENOMIC DNA]</scope>
    <source>
        <strain evidence="7 8">R29</strain>
    </source>
</reference>
<dbReference type="PANTHER" id="PTHR43105">
    <property type="entry name" value="RESPIRATORY NITRATE REDUCTASE"/>
    <property type="match status" value="1"/>
</dbReference>
<dbReference type="PANTHER" id="PTHR43105:SF9">
    <property type="entry name" value="NADPH-FE(3+) OXIDOREDUCTASE SUBUNIT ALPHA"/>
    <property type="match status" value="1"/>
</dbReference>
<dbReference type="PROSITE" id="PS51669">
    <property type="entry name" value="4FE4S_MOW_BIS_MGD"/>
    <property type="match status" value="1"/>
</dbReference>
<dbReference type="OrthoDB" id="9810782at2"/>
<dbReference type="InterPro" id="IPR006657">
    <property type="entry name" value="MoPterin_dinucl-bd_dom"/>
</dbReference>
<keyword evidence="5" id="KW-0411">Iron-sulfur</keyword>
<evidence type="ECO:0000313" key="7">
    <source>
        <dbReference type="EMBL" id="TNJ34740.1"/>
    </source>
</evidence>
<dbReference type="GO" id="GO:0045333">
    <property type="term" value="P:cellular respiration"/>
    <property type="evidence" value="ECO:0007669"/>
    <property type="project" value="UniProtKB-ARBA"/>
</dbReference>
<dbReference type="InterPro" id="IPR050123">
    <property type="entry name" value="Prok_molybdopt-oxidoreductase"/>
</dbReference>
<keyword evidence="3" id="KW-0560">Oxidoreductase</keyword>
<name>A0A5C4RUA5_9GAMM</name>
<dbReference type="GO" id="GO:0051539">
    <property type="term" value="F:4 iron, 4 sulfur cluster binding"/>
    <property type="evidence" value="ECO:0007669"/>
    <property type="project" value="UniProtKB-KW"/>
</dbReference>
<dbReference type="AlphaFoldDB" id="A0A5C4RUA5"/>
<dbReference type="Pfam" id="PF04879">
    <property type="entry name" value="Molybdop_Fe4S4"/>
    <property type="match status" value="1"/>
</dbReference>
<dbReference type="Proteomes" id="UP000305760">
    <property type="component" value="Unassembled WGS sequence"/>
</dbReference>
<dbReference type="InterPro" id="IPR006963">
    <property type="entry name" value="Mopterin_OxRdtase_4Fe-4S_dom"/>
</dbReference>
<dbReference type="GO" id="GO:0016491">
    <property type="term" value="F:oxidoreductase activity"/>
    <property type="evidence" value="ECO:0007669"/>
    <property type="project" value="UniProtKB-KW"/>
</dbReference>
<dbReference type="Gene3D" id="3.40.228.10">
    <property type="entry name" value="Dimethylsulfoxide Reductase, domain 2"/>
    <property type="match status" value="1"/>
</dbReference>
<evidence type="ECO:0000256" key="5">
    <source>
        <dbReference type="ARBA" id="ARBA00023014"/>
    </source>
</evidence>
<feature type="domain" description="4Fe-4S Mo/W bis-MGD-type" evidence="6">
    <location>
        <begin position="3"/>
        <end position="59"/>
    </location>
</feature>